<evidence type="ECO:0000256" key="2">
    <source>
        <dbReference type="ARBA" id="ARBA00023235"/>
    </source>
</evidence>
<gene>
    <name evidence="4" type="ORF">S03H2_71570</name>
</gene>
<dbReference type="GO" id="GO:0015031">
    <property type="term" value="P:protein transport"/>
    <property type="evidence" value="ECO:0007669"/>
    <property type="project" value="InterPro"/>
</dbReference>
<evidence type="ECO:0000313" key="4">
    <source>
        <dbReference type="EMBL" id="GAH92086.1"/>
    </source>
</evidence>
<dbReference type="Gene3D" id="1.10.3120.10">
    <property type="entry name" value="Trigger factor, C-terminal domain"/>
    <property type="match status" value="1"/>
</dbReference>
<sequence>TGQELREELRPVAKKRVVNSLTLDKVAEEEKVEITSPEVDNKVEEILGGAKDKEKMPYSTACWESR</sequence>
<protein>
    <recommendedName>
        <fullName evidence="3">Trigger factor C-terminal domain-containing protein</fullName>
    </recommendedName>
</protein>
<dbReference type="Pfam" id="PF05698">
    <property type="entry name" value="Trigger_C"/>
    <property type="match status" value="1"/>
</dbReference>
<feature type="non-terminal residue" evidence="4">
    <location>
        <position position="1"/>
    </location>
</feature>
<dbReference type="InterPro" id="IPR008880">
    <property type="entry name" value="Trigger_fac_C"/>
</dbReference>
<evidence type="ECO:0000256" key="1">
    <source>
        <dbReference type="ARBA" id="ARBA00023110"/>
    </source>
</evidence>
<dbReference type="InterPro" id="IPR027304">
    <property type="entry name" value="Trigger_fact/SurA_dom_sf"/>
</dbReference>
<dbReference type="GO" id="GO:0006457">
    <property type="term" value="P:protein folding"/>
    <property type="evidence" value="ECO:0007669"/>
    <property type="project" value="InterPro"/>
</dbReference>
<dbReference type="AlphaFoldDB" id="X1JBM0"/>
<dbReference type="InterPro" id="IPR037041">
    <property type="entry name" value="Trigger_fac_C_sf"/>
</dbReference>
<proteinExistence type="predicted"/>
<dbReference type="EMBL" id="BARU01047963">
    <property type="protein sequence ID" value="GAH92086.1"/>
    <property type="molecule type" value="Genomic_DNA"/>
</dbReference>
<feature type="domain" description="Trigger factor C-terminal" evidence="3">
    <location>
        <begin position="2"/>
        <end position="47"/>
    </location>
</feature>
<comment type="caution">
    <text evidence="4">The sequence shown here is derived from an EMBL/GenBank/DDBJ whole genome shotgun (WGS) entry which is preliminary data.</text>
</comment>
<name>X1JBM0_9ZZZZ</name>
<reference evidence="4" key="1">
    <citation type="journal article" date="2014" name="Front. Microbiol.">
        <title>High frequency of phylogenetically diverse reductive dehalogenase-homologous genes in deep subseafloor sedimentary metagenomes.</title>
        <authorList>
            <person name="Kawai M."/>
            <person name="Futagami T."/>
            <person name="Toyoda A."/>
            <person name="Takaki Y."/>
            <person name="Nishi S."/>
            <person name="Hori S."/>
            <person name="Arai W."/>
            <person name="Tsubouchi T."/>
            <person name="Morono Y."/>
            <person name="Uchiyama I."/>
            <person name="Ito T."/>
            <person name="Fujiyama A."/>
            <person name="Inagaki F."/>
            <person name="Takami H."/>
        </authorList>
    </citation>
    <scope>NUCLEOTIDE SEQUENCE</scope>
    <source>
        <strain evidence="4">Expedition CK06-06</strain>
    </source>
</reference>
<keyword evidence="1" id="KW-0697">Rotamase</keyword>
<dbReference type="SUPFAM" id="SSF109998">
    <property type="entry name" value="Triger factor/SurA peptide-binding domain-like"/>
    <property type="match status" value="1"/>
</dbReference>
<accession>X1JBM0</accession>
<evidence type="ECO:0000259" key="3">
    <source>
        <dbReference type="Pfam" id="PF05698"/>
    </source>
</evidence>
<keyword evidence="2" id="KW-0413">Isomerase</keyword>
<dbReference type="GO" id="GO:0003755">
    <property type="term" value="F:peptidyl-prolyl cis-trans isomerase activity"/>
    <property type="evidence" value="ECO:0007669"/>
    <property type="project" value="UniProtKB-KW"/>
</dbReference>
<organism evidence="4">
    <name type="scientific">marine sediment metagenome</name>
    <dbReference type="NCBI Taxonomy" id="412755"/>
    <lineage>
        <taxon>unclassified sequences</taxon>
        <taxon>metagenomes</taxon>
        <taxon>ecological metagenomes</taxon>
    </lineage>
</organism>